<keyword evidence="3" id="KW-1185">Reference proteome</keyword>
<sequence>MPFVLTSAIVLTLLSTASGSFSLLFPSFGGTTPFASIPVAAVLPLLLTIVTSTCLERAPSPAAVRRTDLLQVGCIALVVLLVGVVSMILIVAGADPSVALATVRNTGLFVGLTLLARACSGERHQAVPGVVYLFVAALFGRGTPGHPALWAGVVTTDTDPAYWLPTLVAVTAAAVLTGRRLLGDR</sequence>
<proteinExistence type="predicted"/>
<keyword evidence="1" id="KW-0812">Transmembrane</keyword>
<evidence type="ECO:0000313" key="3">
    <source>
        <dbReference type="Proteomes" id="UP001318300"/>
    </source>
</evidence>
<evidence type="ECO:0000256" key="1">
    <source>
        <dbReference type="SAM" id="Phobius"/>
    </source>
</evidence>
<feature type="transmembrane region" description="Helical" evidence="1">
    <location>
        <begin position="162"/>
        <end position="182"/>
    </location>
</feature>
<name>A0ABX0T7S5_9MICO</name>
<gene>
    <name evidence="2" type="ORF">E9228_000828</name>
</gene>
<evidence type="ECO:0008006" key="4">
    <source>
        <dbReference type="Google" id="ProtNLM"/>
    </source>
</evidence>
<evidence type="ECO:0000313" key="2">
    <source>
        <dbReference type="EMBL" id="NII40209.1"/>
    </source>
</evidence>
<reference evidence="2 3" key="1">
    <citation type="submission" date="2020-03" db="EMBL/GenBank/DDBJ databases">
        <title>Above-ground endophytic microbial communities from plants in different locations in the United States.</title>
        <authorList>
            <person name="Frank C."/>
        </authorList>
    </citation>
    <scope>NUCLEOTIDE SEQUENCE [LARGE SCALE GENOMIC DNA]</scope>
    <source>
        <strain evidence="2 3">WW7</strain>
    </source>
</reference>
<feature type="transmembrane region" description="Helical" evidence="1">
    <location>
        <begin position="67"/>
        <end position="92"/>
    </location>
</feature>
<keyword evidence="1" id="KW-1133">Transmembrane helix</keyword>
<protein>
    <recommendedName>
        <fullName evidence="4">Integral membrane protein</fullName>
    </recommendedName>
</protein>
<dbReference type="RefSeq" id="WP_166779282.1">
    <property type="nucleotide sequence ID" value="NZ_JAAOYO010000001.1"/>
</dbReference>
<comment type="caution">
    <text evidence="2">The sequence shown here is derived from an EMBL/GenBank/DDBJ whole genome shotgun (WGS) entry which is preliminary data.</text>
</comment>
<feature type="transmembrane region" description="Helical" evidence="1">
    <location>
        <begin position="126"/>
        <end position="142"/>
    </location>
</feature>
<accession>A0ABX0T7S5</accession>
<dbReference type="Proteomes" id="UP001318300">
    <property type="component" value="Unassembled WGS sequence"/>
</dbReference>
<keyword evidence="1" id="KW-0472">Membrane</keyword>
<dbReference type="EMBL" id="JAAOYO010000001">
    <property type="protein sequence ID" value="NII40209.1"/>
    <property type="molecule type" value="Genomic_DNA"/>
</dbReference>
<feature type="transmembrane region" description="Helical" evidence="1">
    <location>
        <begin position="98"/>
        <end position="119"/>
    </location>
</feature>
<organism evidence="2 3">
    <name type="scientific">Curtobacterium salicis</name>
    <dbReference type="NCBI Taxonomy" id="1779862"/>
    <lineage>
        <taxon>Bacteria</taxon>
        <taxon>Bacillati</taxon>
        <taxon>Actinomycetota</taxon>
        <taxon>Actinomycetes</taxon>
        <taxon>Micrococcales</taxon>
        <taxon>Microbacteriaceae</taxon>
        <taxon>Curtobacterium</taxon>
    </lineage>
</organism>
<feature type="transmembrane region" description="Helical" evidence="1">
    <location>
        <begin position="35"/>
        <end position="55"/>
    </location>
</feature>